<dbReference type="Pfam" id="PF04314">
    <property type="entry name" value="PCuAC"/>
    <property type="match status" value="1"/>
</dbReference>
<dbReference type="EMBL" id="CP019602">
    <property type="protein sequence ID" value="ARU16104.1"/>
    <property type="molecule type" value="Genomic_DNA"/>
</dbReference>
<feature type="chain" id="PRO_5011671390" description="Copper chaperone PCu(A)C" evidence="1">
    <location>
        <begin position="20"/>
        <end position="179"/>
    </location>
</feature>
<dbReference type="KEGG" id="cman:A9D14_07715"/>
<dbReference type="InterPro" id="IPR007410">
    <property type="entry name" value="LpqE-like"/>
</dbReference>
<dbReference type="SUPFAM" id="SSF110087">
    <property type="entry name" value="DR1885-like metal-binding protein"/>
    <property type="match status" value="1"/>
</dbReference>
<accession>A0A1Z1FBH9</accession>
<dbReference type="OrthoDB" id="9796962at2"/>
<name>A0A1Z1FBH9_9SPHN</name>
<feature type="signal peptide" evidence="1">
    <location>
        <begin position="1"/>
        <end position="19"/>
    </location>
</feature>
<organism evidence="2 3">
    <name type="scientific">Croceicoccus marinus</name>
    <dbReference type="NCBI Taxonomy" id="450378"/>
    <lineage>
        <taxon>Bacteria</taxon>
        <taxon>Pseudomonadati</taxon>
        <taxon>Pseudomonadota</taxon>
        <taxon>Alphaproteobacteria</taxon>
        <taxon>Sphingomonadales</taxon>
        <taxon>Erythrobacteraceae</taxon>
        <taxon>Croceicoccus</taxon>
    </lineage>
</organism>
<evidence type="ECO:0008006" key="4">
    <source>
        <dbReference type="Google" id="ProtNLM"/>
    </source>
</evidence>
<evidence type="ECO:0000256" key="1">
    <source>
        <dbReference type="SAM" id="SignalP"/>
    </source>
</evidence>
<dbReference type="Gene3D" id="2.60.40.1890">
    <property type="entry name" value="PCu(A)C copper chaperone"/>
    <property type="match status" value="1"/>
</dbReference>
<dbReference type="PROSITE" id="PS51257">
    <property type="entry name" value="PROKAR_LIPOPROTEIN"/>
    <property type="match status" value="1"/>
</dbReference>
<proteinExistence type="predicted"/>
<keyword evidence="1" id="KW-0732">Signal</keyword>
<sequence length="179" mass="18868">MRRLIVLAALALPAGLAACGDTTELDESELQEEAIANDAGDAQLGLQLSQGRVRLPAVDGRPGVAYFDLVSNRDEPVRIVSVEVIGVGEAEMHETKVEDGVTMMASAGSIVLEPREGVRFAPGGFHVMLFDIDPTLAAGDSTDLTVTLENGDKFSTTAQVLGPNEAMSEMDMPGMETAH</sequence>
<dbReference type="PANTHER" id="PTHR36302">
    <property type="entry name" value="BLR7088 PROTEIN"/>
    <property type="match status" value="1"/>
</dbReference>
<dbReference type="RefSeq" id="WP_066844885.1">
    <property type="nucleotide sequence ID" value="NZ_CP019602.1"/>
</dbReference>
<dbReference type="PANTHER" id="PTHR36302:SF1">
    <property type="entry name" value="COPPER CHAPERONE PCU(A)C"/>
    <property type="match status" value="1"/>
</dbReference>
<dbReference type="InterPro" id="IPR036182">
    <property type="entry name" value="PCuAC_sf"/>
</dbReference>
<keyword evidence="3" id="KW-1185">Reference proteome</keyword>
<dbReference type="AlphaFoldDB" id="A0A1Z1FBH9"/>
<dbReference type="Proteomes" id="UP000195807">
    <property type="component" value="Chromosome"/>
</dbReference>
<gene>
    <name evidence="2" type="ORF">A9D14_07715</name>
</gene>
<reference evidence="2 3" key="1">
    <citation type="submission" date="2017-01" db="EMBL/GenBank/DDBJ databases">
        <title>Complete genome sequence of esterase-producing bacterium Croceicoccus marinus E4A9.</title>
        <authorList>
            <person name="Wu Y.-H."/>
            <person name="Cheng H."/>
            <person name="Xu L."/>
            <person name="Huo Y.-Y."/>
            <person name="Wang C.-S."/>
            <person name="Xu X.-W."/>
        </authorList>
    </citation>
    <scope>NUCLEOTIDE SEQUENCE [LARGE SCALE GENOMIC DNA]</scope>
    <source>
        <strain evidence="2 3">E4A9</strain>
    </source>
</reference>
<dbReference type="STRING" id="450378.GCA_001661675_01545"/>
<protein>
    <recommendedName>
        <fullName evidence="4">Copper chaperone PCu(A)C</fullName>
    </recommendedName>
</protein>
<evidence type="ECO:0000313" key="2">
    <source>
        <dbReference type="EMBL" id="ARU16104.1"/>
    </source>
</evidence>
<dbReference type="InterPro" id="IPR058248">
    <property type="entry name" value="Lxx211020-like"/>
</dbReference>
<evidence type="ECO:0000313" key="3">
    <source>
        <dbReference type="Proteomes" id="UP000195807"/>
    </source>
</evidence>